<evidence type="ECO:0000256" key="5">
    <source>
        <dbReference type="ARBA" id="ARBA00022448"/>
    </source>
</evidence>
<dbReference type="InterPro" id="IPR050222">
    <property type="entry name" value="MATE_MdtK"/>
</dbReference>
<keyword evidence="8 13" id="KW-0812">Transmembrane</keyword>
<evidence type="ECO:0000256" key="8">
    <source>
        <dbReference type="ARBA" id="ARBA00022692"/>
    </source>
</evidence>
<dbReference type="PANTHER" id="PTHR43298">
    <property type="entry name" value="MULTIDRUG RESISTANCE PROTEIN NORM-RELATED"/>
    <property type="match status" value="1"/>
</dbReference>
<feature type="transmembrane region" description="Helical" evidence="13">
    <location>
        <begin position="170"/>
        <end position="194"/>
    </location>
</feature>
<evidence type="ECO:0000256" key="11">
    <source>
        <dbReference type="ARBA" id="ARBA00023136"/>
    </source>
</evidence>
<dbReference type="CDD" id="cd13144">
    <property type="entry name" value="MATE_like_4"/>
    <property type="match status" value="1"/>
</dbReference>
<evidence type="ECO:0000256" key="10">
    <source>
        <dbReference type="ARBA" id="ARBA00023065"/>
    </source>
</evidence>
<dbReference type="GO" id="GO:0005886">
    <property type="term" value="C:plasma membrane"/>
    <property type="evidence" value="ECO:0007669"/>
    <property type="project" value="UniProtKB-SubCell"/>
</dbReference>
<dbReference type="GO" id="GO:0015297">
    <property type="term" value="F:antiporter activity"/>
    <property type="evidence" value="ECO:0007669"/>
    <property type="project" value="UniProtKB-KW"/>
</dbReference>
<evidence type="ECO:0000256" key="3">
    <source>
        <dbReference type="ARBA" id="ARBA00010199"/>
    </source>
</evidence>
<evidence type="ECO:0000256" key="1">
    <source>
        <dbReference type="ARBA" id="ARBA00003408"/>
    </source>
</evidence>
<feature type="transmembrane region" description="Helical" evidence="13">
    <location>
        <begin position="394"/>
        <end position="416"/>
    </location>
</feature>
<evidence type="ECO:0000256" key="12">
    <source>
        <dbReference type="ARBA" id="ARBA00031636"/>
    </source>
</evidence>
<feature type="transmembrane region" description="Helical" evidence="13">
    <location>
        <begin position="21"/>
        <end position="42"/>
    </location>
</feature>
<evidence type="ECO:0000313" key="14">
    <source>
        <dbReference type="EMBL" id="MBE6834152.1"/>
    </source>
</evidence>
<dbReference type="PIRSF" id="PIRSF006603">
    <property type="entry name" value="DinF"/>
    <property type="match status" value="1"/>
</dbReference>
<dbReference type="InterPro" id="IPR048279">
    <property type="entry name" value="MdtK-like"/>
</dbReference>
<feature type="transmembrane region" description="Helical" evidence="13">
    <location>
        <begin position="247"/>
        <end position="272"/>
    </location>
</feature>
<reference evidence="14" key="1">
    <citation type="submission" date="2019-04" db="EMBL/GenBank/DDBJ databases">
        <title>Evolution of Biomass-Degrading Anaerobic Consortia Revealed by Metagenomics.</title>
        <authorList>
            <person name="Peng X."/>
        </authorList>
    </citation>
    <scope>NUCLEOTIDE SEQUENCE</scope>
    <source>
        <strain evidence="14">SIG551</strain>
    </source>
</reference>
<dbReference type="AlphaFoldDB" id="A0A928Q5S8"/>
<evidence type="ECO:0000256" key="9">
    <source>
        <dbReference type="ARBA" id="ARBA00022989"/>
    </source>
</evidence>
<feature type="transmembrane region" description="Helical" evidence="13">
    <location>
        <begin position="422"/>
        <end position="446"/>
    </location>
</feature>
<keyword evidence="11 13" id="KW-0472">Membrane</keyword>
<feature type="transmembrane region" description="Helical" evidence="13">
    <location>
        <begin position="292"/>
        <end position="312"/>
    </location>
</feature>
<feature type="transmembrane region" description="Helical" evidence="13">
    <location>
        <begin position="206"/>
        <end position="226"/>
    </location>
</feature>
<comment type="subcellular location">
    <subcellularLocation>
        <location evidence="2">Cell membrane</location>
        <topology evidence="2">Multi-pass membrane protein</topology>
    </subcellularLocation>
</comment>
<keyword evidence="9 13" id="KW-1133">Transmembrane helix</keyword>
<feature type="transmembrane region" description="Helical" evidence="13">
    <location>
        <begin position="324"/>
        <end position="345"/>
    </location>
</feature>
<evidence type="ECO:0000256" key="2">
    <source>
        <dbReference type="ARBA" id="ARBA00004651"/>
    </source>
</evidence>
<dbReference type="Proteomes" id="UP000754750">
    <property type="component" value="Unassembled WGS sequence"/>
</dbReference>
<dbReference type="InterPro" id="IPR002528">
    <property type="entry name" value="MATE_fam"/>
</dbReference>
<proteinExistence type="inferred from homology"/>
<evidence type="ECO:0000256" key="13">
    <source>
        <dbReference type="SAM" id="Phobius"/>
    </source>
</evidence>
<comment type="function">
    <text evidence="1">Multidrug efflux pump.</text>
</comment>
<keyword evidence="5" id="KW-0813">Transport</keyword>
<accession>A0A928Q5S8</accession>
<organism evidence="14 15">
    <name type="scientific">Faecalispora sporosphaeroides</name>
    <dbReference type="NCBI Taxonomy" id="1549"/>
    <lineage>
        <taxon>Bacteria</taxon>
        <taxon>Bacillati</taxon>
        <taxon>Bacillota</taxon>
        <taxon>Clostridia</taxon>
        <taxon>Eubacteriales</taxon>
        <taxon>Oscillospiraceae</taxon>
        <taxon>Faecalispora</taxon>
    </lineage>
</organism>
<gene>
    <name evidence="14" type="ORF">E7512_11355</name>
</gene>
<dbReference type="GO" id="GO:0006811">
    <property type="term" value="P:monoatomic ion transport"/>
    <property type="evidence" value="ECO:0007669"/>
    <property type="project" value="UniProtKB-KW"/>
</dbReference>
<dbReference type="Pfam" id="PF01554">
    <property type="entry name" value="MatE"/>
    <property type="match status" value="2"/>
</dbReference>
<dbReference type="EMBL" id="SVNY01000005">
    <property type="protein sequence ID" value="MBE6834152.1"/>
    <property type="molecule type" value="Genomic_DNA"/>
</dbReference>
<feature type="transmembrane region" description="Helical" evidence="13">
    <location>
        <begin position="365"/>
        <end position="387"/>
    </location>
</feature>
<keyword evidence="7" id="KW-1003">Cell membrane</keyword>
<feature type="transmembrane region" description="Helical" evidence="13">
    <location>
        <begin position="62"/>
        <end position="83"/>
    </location>
</feature>
<evidence type="ECO:0000313" key="15">
    <source>
        <dbReference type="Proteomes" id="UP000754750"/>
    </source>
</evidence>
<dbReference type="RefSeq" id="WP_020072036.1">
    <property type="nucleotide sequence ID" value="NZ_JBKWRC010000001.1"/>
</dbReference>
<sequence length="471" mass="51173">METIKTEIKENKMGTAPVGGLIAGMAVPAMFSMMVQALYNIVDSFFVAKISQEALTAVSLAFPIQSLLVAFGVGTGVGINSLVSRRLGERRKKEANSAATHGLLLGLVNWALFALFGLFFARRFIEGFSTDPTVIEDGTRFVQIICIFSFGVFVEINVEKTLQATGNMIYPMVFQLIGALTSLILDPIFIFGWFGVPAMGVPGAAIANVLAQCIAMCVSLTVLMKKKHEIEVNFRGFRPDFKIVREIYAVGIPTIIMQSIASVMVMGMNLILVRFTDTAVALFGIYFKLQSFVFMPVFGLMQGMMPILGYNYGAKKQPRMVQAIRIGLVVSALIMAAGVLLFWVIPGPLLLIFEASPEMVQIGVPALQIISLCFVPAAVGITFSTVFQALGKGVYSLAISLLRQMIVLLPAAHLLAHLSLNAVWYAFPIAEIFSLAASLLLFRCVYRACIRTMPLSSSAAPVRLAADAREH</sequence>
<evidence type="ECO:0000256" key="7">
    <source>
        <dbReference type="ARBA" id="ARBA00022475"/>
    </source>
</evidence>
<comment type="caution">
    <text evidence="14">The sequence shown here is derived from an EMBL/GenBank/DDBJ whole genome shotgun (WGS) entry which is preliminary data.</text>
</comment>
<feature type="transmembrane region" description="Helical" evidence="13">
    <location>
        <begin position="141"/>
        <end position="158"/>
    </location>
</feature>
<feature type="transmembrane region" description="Helical" evidence="13">
    <location>
        <begin position="103"/>
        <end position="121"/>
    </location>
</feature>
<dbReference type="GO" id="GO:0042910">
    <property type="term" value="F:xenobiotic transmembrane transporter activity"/>
    <property type="evidence" value="ECO:0007669"/>
    <property type="project" value="InterPro"/>
</dbReference>
<evidence type="ECO:0000256" key="6">
    <source>
        <dbReference type="ARBA" id="ARBA00022449"/>
    </source>
</evidence>
<evidence type="ECO:0000256" key="4">
    <source>
        <dbReference type="ARBA" id="ARBA00020268"/>
    </source>
</evidence>
<keyword evidence="6" id="KW-0050">Antiport</keyword>
<keyword evidence="10" id="KW-0406">Ion transport</keyword>
<protein>
    <recommendedName>
        <fullName evidence="4">Probable multidrug resistance protein NorM</fullName>
    </recommendedName>
    <alternativeName>
        <fullName evidence="12">Multidrug-efflux transporter</fullName>
    </alternativeName>
</protein>
<dbReference type="NCBIfam" id="TIGR00797">
    <property type="entry name" value="matE"/>
    <property type="match status" value="1"/>
</dbReference>
<comment type="similarity">
    <text evidence="3">Belongs to the multi antimicrobial extrusion (MATE) (TC 2.A.66.1) family.</text>
</comment>
<dbReference type="PANTHER" id="PTHR43298:SF2">
    <property type="entry name" value="FMN_FAD EXPORTER YEEO-RELATED"/>
    <property type="match status" value="1"/>
</dbReference>
<name>A0A928Q5S8_9FIRM</name>